<dbReference type="VEuPathDB" id="VectorBase:ASIC005277"/>
<dbReference type="AlphaFoldDB" id="A0A084VJ57"/>
<dbReference type="Proteomes" id="UP000030765">
    <property type="component" value="Unassembled WGS sequence"/>
</dbReference>
<evidence type="ECO:0000313" key="1">
    <source>
        <dbReference type="EMBL" id="KFB38001.1"/>
    </source>
</evidence>
<evidence type="ECO:0000313" key="2">
    <source>
        <dbReference type="EnsemblMetazoa" id="ASIC005277-PA"/>
    </source>
</evidence>
<organism evidence="1">
    <name type="scientific">Anopheles sinensis</name>
    <name type="common">Mosquito</name>
    <dbReference type="NCBI Taxonomy" id="74873"/>
    <lineage>
        <taxon>Eukaryota</taxon>
        <taxon>Metazoa</taxon>
        <taxon>Ecdysozoa</taxon>
        <taxon>Arthropoda</taxon>
        <taxon>Hexapoda</taxon>
        <taxon>Insecta</taxon>
        <taxon>Pterygota</taxon>
        <taxon>Neoptera</taxon>
        <taxon>Endopterygota</taxon>
        <taxon>Diptera</taxon>
        <taxon>Nematocera</taxon>
        <taxon>Culicoidea</taxon>
        <taxon>Culicidae</taxon>
        <taxon>Anophelinae</taxon>
        <taxon>Anopheles</taxon>
    </lineage>
</organism>
<sequence length="89" mass="9356">MSEPEGALVAARKSQPARLFPRIERRMEAFGRDDGQVGPAAGDTIAIIIIVNTKPQSSPNSVAIAGPKLAKPLGPWKVETLPRPGTLSG</sequence>
<reference evidence="2" key="2">
    <citation type="submission" date="2020-05" db="UniProtKB">
        <authorList>
            <consortium name="EnsemblMetazoa"/>
        </authorList>
    </citation>
    <scope>IDENTIFICATION</scope>
</reference>
<keyword evidence="3" id="KW-1185">Reference proteome</keyword>
<protein>
    <submittedName>
        <fullName evidence="1 2">Uncharacterized protein</fullName>
    </submittedName>
</protein>
<dbReference type="EMBL" id="ATLV01013458">
    <property type="status" value="NOT_ANNOTATED_CDS"/>
    <property type="molecule type" value="Genomic_DNA"/>
</dbReference>
<dbReference type="EMBL" id="KE524859">
    <property type="protein sequence ID" value="KFB38001.1"/>
    <property type="molecule type" value="Genomic_DNA"/>
</dbReference>
<evidence type="ECO:0000313" key="3">
    <source>
        <dbReference type="Proteomes" id="UP000030765"/>
    </source>
</evidence>
<proteinExistence type="predicted"/>
<dbReference type="EnsemblMetazoa" id="ASIC005277-RA">
    <property type="protein sequence ID" value="ASIC005277-PA"/>
    <property type="gene ID" value="ASIC005277"/>
</dbReference>
<name>A0A084VJ57_ANOSI</name>
<reference evidence="1 3" key="1">
    <citation type="journal article" date="2014" name="BMC Genomics">
        <title>Genome sequence of Anopheles sinensis provides insight into genetics basis of mosquito competence for malaria parasites.</title>
        <authorList>
            <person name="Zhou D."/>
            <person name="Zhang D."/>
            <person name="Ding G."/>
            <person name="Shi L."/>
            <person name="Hou Q."/>
            <person name="Ye Y."/>
            <person name="Xu Y."/>
            <person name="Zhou H."/>
            <person name="Xiong C."/>
            <person name="Li S."/>
            <person name="Yu J."/>
            <person name="Hong S."/>
            <person name="Yu X."/>
            <person name="Zou P."/>
            <person name="Chen C."/>
            <person name="Chang X."/>
            <person name="Wang W."/>
            <person name="Lv Y."/>
            <person name="Sun Y."/>
            <person name="Ma L."/>
            <person name="Shen B."/>
            <person name="Zhu C."/>
        </authorList>
    </citation>
    <scope>NUCLEOTIDE SEQUENCE [LARGE SCALE GENOMIC DNA]</scope>
</reference>
<gene>
    <name evidence="1" type="ORF">ZHAS_00005277</name>
</gene>
<accession>A0A084VJ57</accession>